<gene>
    <name evidence="2" type="ORF">CLUMA_CG011217</name>
</gene>
<evidence type="ECO:0000313" key="3">
    <source>
        <dbReference type="Proteomes" id="UP000183832"/>
    </source>
</evidence>
<name>A0A1J1IHC1_9DIPT</name>
<organism evidence="2 3">
    <name type="scientific">Clunio marinus</name>
    <dbReference type="NCBI Taxonomy" id="568069"/>
    <lineage>
        <taxon>Eukaryota</taxon>
        <taxon>Metazoa</taxon>
        <taxon>Ecdysozoa</taxon>
        <taxon>Arthropoda</taxon>
        <taxon>Hexapoda</taxon>
        <taxon>Insecta</taxon>
        <taxon>Pterygota</taxon>
        <taxon>Neoptera</taxon>
        <taxon>Endopterygota</taxon>
        <taxon>Diptera</taxon>
        <taxon>Nematocera</taxon>
        <taxon>Chironomoidea</taxon>
        <taxon>Chironomidae</taxon>
        <taxon>Clunio</taxon>
    </lineage>
</organism>
<sequence>MPLHLNKLTLRCLTKIFKVHQIQPDNICGVFLETSPAIVLNPSTMGNNATSANKKVDAAEKNQVKEEE</sequence>
<evidence type="ECO:0000313" key="2">
    <source>
        <dbReference type="EMBL" id="CRK97841.1"/>
    </source>
</evidence>
<dbReference type="AlphaFoldDB" id="A0A1J1IHC1"/>
<feature type="region of interest" description="Disordered" evidence="1">
    <location>
        <begin position="45"/>
        <end position="68"/>
    </location>
</feature>
<protein>
    <submittedName>
        <fullName evidence="2">CLUMA_CG011217, isoform A</fullName>
    </submittedName>
</protein>
<proteinExistence type="predicted"/>
<reference evidence="2 3" key="1">
    <citation type="submission" date="2015-04" db="EMBL/GenBank/DDBJ databases">
        <authorList>
            <person name="Syromyatnikov M.Y."/>
            <person name="Popov V.N."/>
        </authorList>
    </citation>
    <scope>NUCLEOTIDE SEQUENCE [LARGE SCALE GENOMIC DNA]</scope>
</reference>
<feature type="compositionally biased region" description="Basic and acidic residues" evidence="1">
    <location>
        <begin position="54"/>
        <end position="68"/>
    </location>
</feature>
<dbReference type="EMBL" id="CVRI01000047">
    <property type="protein sequence ID" value="CRK97841.1"/>
    <property type="molecule type" value="Genomic_DNA"/>
</dbReference>
<dbReference type="Proteomes" id="UP000183832">
    <property type="component" value="Unassembled WGS sequence"/>
</dbReference>
<accession>A0A1J1IHC1</accession>
<evidence type="ECO:0000256" key="1">
    <source>
        <dbReference type="SAM" id="MobiDB-lite"/>
    </source>
</evidence>
<keyword evidence="3" id="KW-1185">Reference proteome</keyword>